<accession>A0ABT7IIS9</accession>
<name>A0ABT7IIS9_9GAMM</name>
<evidence type="ECO:0000313" key="2">
    <source>
        <dbReference type="Proteomes" id="UP001227964"/>
    </source>
</evidence>
<evidence type="ECO:0000313" key="1">
    <source>
        <dbReference type="EMBL" id="MDL0434079.1"/>
    </source>
</evidence>
<gene>
    <name evidence="1" type="ORF">QPM17_23345</name>
</gene>
<proteinExistence type="predicted"/>
<keyword evidence="2" id="KW-1185">Reference proteome</keyword>
<dbReference type="RefSeq" id="WP_285394150.1">
    <property type="nucleotide sequence ID" value="NZ_JASSVS010000045.1"/>
</dbReference>
<organism evidence="1 2">
    <name type="scientific">Marinobacter azerbaijanicus</name>
    <dbReference type="NCBI Taxonomy" id="3050455"/>
    <lineage>
        <taxon>Bacteria</taxon>
        <taxon>Pseudomonadati</taxon>
        <taxon>Pseudomonadota</taxon>
        <taxon>Gammaproteobacteria</taxon>
        <taxon>Pseudomonadales</taxon>
        <taxon>Marinobacteraceae</taxon>
        <taxon>Marinobacter</taxon>
    </lineage>
</organism>
<sequence length="73" mass="8236">MATSTVEMISDIVKNLAGRGQARPPTVKTLAKNINFLFTEKLSEQQLSSIVKDLEQRKYIRVNNANVSYQLPQ</sequence>
<dbReference type="Proteomes" id="UP001227964">
    <property type="component" value="Unassembled WGS sequence"/>
</dbReference>
<comment type="caution">
    <text evidence="1">The sequence shown here is derived from an EMBL/GenBank/DDBJ whole genome shotgun (WGS) entry which is preliminary data.</text>
</comment>
<protein>
    <submittedName>
        <fullName evidence="1">Uncharacterized protein</fullName>
    </submittedName>
</protein>
<reference evidence="1 2" key="1">
    <citation type="submission" date="2023-06" db="EMBL/GenBank/DDBJ databases">
        <title>Marinobacter azerbaijanicus a moderately halophilic, isolated from Urmia Lake in Azerbaijan region of Iran.</title>
        <authorList>
            <person name="Sanchez-Porro C."/>
            <person name="Aghdam E.M."/>
            <person name="Saheb S.M."/>
            <person name="Tarhriz V."/>
            <person name="Kazemi E."/>
            <person name="Ammozegar M.A."/>
            <person name="Ventosa A."/>
            <person name="Hejazi M.S."/>
        </authorList>
    </citation>
    <scope>NUCLEOTIDE SEQUENCE [LARGE SCALE GENOMIC DNA]</scope>
    <source>
        <strain evidence="1 2">TBZ242</strain>
    </source>
</reference>
<dbReference type="EMBL" id="JASSVS010000045">
    <property type="protein sequence ID" value="MDL0434079.1"/>
    <property type="molecule type" value="Genomic_DNA"/>
</dbReference>